<evidence type="ECO:0000259" key="8">
    <source>
        <dbReference type="Pfam" id="PF13802"/>
    </source>
</evidence>
<dbReference type="RefSeq" id="WP_010964400.1">
    <property type="nucleotide sequence ID" value="NC_003030.1"/>
</dbReference>
<reference evidence="10 11" key="1">
    <citation type="journal article" date="2001" name="J. Bacteriol.">
        <title>Genome sequence and comparative analysis of the solvent-producing bacterium Clostridium acetobutylicum.</title>
        <authorList>
            <person name="Nolling J."/>
            <person name="Breton G."/>
            <person name="Omelchenko M.V."/>
            <person name="Makarova K.S."/>
            <person name="Zeng Q."/>
            <person name="Gibson R."/>
            <person name="Lee H.M."/>
            <person name="Dubois J."/>
            <person name="Qiu D."/>
            <person name="Hitti J."/>
            <person name="Wolf Y.I."/>
            <person name="Tatusov R.L."/>
            <person name="Sabathe F."/>
            <person name="Doucette-Stamm L."/>
            <person name="Soucaille P."/>
            <person name="Daly M.J."/>
            <person name="Bennett G.N."/>
            <person name="Koonin E.V."/>
            <person name="Smith D.R."/>
        </authorList>
    </citation>
    <scope>NUCLEOTIDE SEQUENCE [LARGE SCALE GENOMIC DNA]</scope>
    <source>
        <strain evidence="11">ATCC 824 / DSM 792 / JCM 1419 / LMG 5710 / VKM B-1787</strain>
    </source>
</reference>
<evidence type="ECO:0000256" key="5">
    <source>
        <dbReference type="ARBA" id="ARBA00066962"/>
    </source>
</evidence>
<dbReference type="CDD" id="cd06593">
    <property type="entry name" value="GH31_xylosidase_YicI"/>
    <property type="match status" value="1"/>
</dbReference>
<dbReference type="Pfam" id="PF21365">
    <property type="entry name" value="Glyco_hydro_31_3rd"/>
    <property type="match status" value="1"/>
</dbReference>
<dbReference type="InterPro" id="IPR011013">
    <property type="entry name" value="Gal_mutarotase_sf_dom"/>
</dbReference>
<evidence type="ECO:0000256" key="4">
    <source>
        <dbReference type="ARBA" id="ARBA00052064"/>
    </source>
</evidence>
<keyword evidence="2 6" id="KW-0378">Hydrolase</keyword>
<accession>Q97K36</accession>
<feature type="domain" description="Glycoside hydrolase family 31 TIM barrel" evidence="7">
    <location>
        <begin position="258"/>
        <end position="572"/>
    </location>
</feature>
<dbReference type="InterPro" id="IPR025887">
    <property type="entry name" value="Glyco_hydro_31_N_dom"/>
</dbReference>
<dbReference type="EC" id="3.2.1.177" evidence="5"/>
<dbReference type="InterPro" id="IPR013780">
    <property type="entry name" value="Glyco_hydro_b"/>
</dbReference>
<dbReference type="NCBIfam" id="NF007940">
    <property type="entry name" value="PRK10658.1"/>
    <property type="match status" value="1"/>
</dbReference>
<evidence type="ECO:0000256" key="6">
    <source>
        <dbReference type="RuleBase" id="RU361185"/>
    </source>
</evidence>
<dbReference type="GeneID" id="44997597"/>
<dbReference type="PIR" id="H97033">
    <property type="entry name" value="H97033"/>
</dbReference>
<dbReference type="InterPro" id="IPR048395">
    <property type="entry name" value="Glyco_hydro_31_C"/>
</dbReference>
<dbReference type="InterPro" id="IPR017853">
    <property type="entry name" value="GH"/>
</dbReference>
<dbReference type="HOGENOM" id="CLU_000631_10_0_9"/>
<organism evidence="10 11">
    <name type="scientific">Clostridium acetobutylicum (strain ATCC 824 / DSM 792 / JCM 1419 / IAM 19013 / LMG 5710 / NBRC 13948 / NRRL B-527 / VKM B-1787 / 2291 / W)</name>
    <dbReference type="NCBI Taxonomy" id="272562"/>
    <lineage>
        <taxon>Bacteria</taxon>
        <taxon>Bacillati</taxon>
        <taxon>Bacillota</taxon>
        <taxon>Clostridia</taxon>
        <taxon>Eubacteriales</taxon>
        <taxon>Clostridiaceae</taxon>
        <taxon>Clostridium</taxon>
    </lineage>
</organism>
<dbReference type="KEGG" id="cac:CA_C1085"/>
<dbReference type="Gene3D" id="2.60.40.1180">
    <property type="entry name" value="Golgi alpha-mannosidase II"/>
    <property type="match status" value="2"/>
</dbReference>
<dbReference type="AlphaFoldDB" id="Q97K36"/>
<dbReference type="Gene3D" id="2.60.40.1760">
    <property type="entry name" value="glycosyl hydrolase (family 31)"/>
    <property type="match status" value="1"/>
</dbReference>
<dbReference type="SUPFAM" id="SSF51445">
    <property type="entry name" value="(Trans)glycosidases"/>
    <property type="match status" value="1"/>
</dbReference>
<dbReference type="Pfam" id="PF01055">
    <property type="entry name" value="Glyco_hydro_31_2nd"/>
    <property type="match status" value="1"/>
</dbReference>
<dbReference type="Gene3D" id="3.20.20.80">
    <property type="entry name" value="Glycosidases"/>
    <property type="match status" value="1"/>
</dbReference>
<dbReference type="InterPro" id="IPR050985">
    <property type="entry name" value="Alpha-glycosidase_related"/>
</dbReference>
<dbReference type="STRING" id="272562.CA_C1085"/>
<proteinExistence type="inferred from homology"/>
<dbReference type="CAZy" id="GH31">
    <property type="family name" value="Glycoside Hydrolase Family 31"/>
</dbReference>
<dbReference type="GO" id="GO:0030246">
    <property type="term" value="F:carbohydrate binding"/>
    <property type="evidence" value="ECO:0007669"/>
    <property type="project" value="InterPro"/>
</dbReference>
<evidence type="ECO:0000313" key="11">
    <source>
        <dbReference type="Proteomes" id="UP000000814"/>
    </source>
</evidence>
<dbReference type="GO" id="GO:0005975">
    <property type="term" value="P:carbohydrate metabolic process"/>
    <property type="evidence" value="ECO:0007669"/>
    <property type="project" value="InterPro"/>
</dbReference>
<feature type="domain" description="Glycosyl hydrolase family 31 C-terminal" evidence="9">
    <location>
        <begin position="581"/>
        <end position="666"/>
    </location>
</feature>
<evidence type="ECO:0000256" key="3">
    <source>
        <dbReference type="ARBA" id="ARBA00023295"/>
    </source>
</evidence>
<keyword evidence="3 6" id="KW-0326">Glycosidase</keyword>
<comment type="catalytic activity">
    <reaction evidence="4">
        <text>Hydrolysis of terminal, non-reducing alpha-D-xylose residues with release of alpha-D-xylose.</text>
        <dbReference type="EC" id="3.2.1.177"/>
    </reaction>
</comment>
<dbReference type="GO" id="GO:0061634">
    <property type="term" value="F:alpha-D-xyloside xylohydrolase"/>
    <property type="evidence" value="ECO:0007669"/>
    <property type="project" value="UniProtKB-EC"/>
</dbReference>
<feature type="domain" description="Glycoside hydrolase family 31 N-terminal" evidence="8">
    <location>
        <begin position="55"/>
        <end position="216"/>
    </location>
</feature>
<evidence type="ECO:0000259" key="9">
    <source>
        <dbReference type="Pfam" id="PF21365"/>
    </source>
</evidence>
<evidence type="ECO:0000256" key="1">
    <source>
        <dbReference type="ARBA" id="ARBA00007806"/>
    </source>
</evidence>
<dbReference type="eggNOG" id="COG1501">
    <property type="taxonomic scope" value="Bacteria"/>
</dbReference>
<dbReference type="PATRIC" id="fig|272562.8.peg.1294"/>
<gene>
    <name evidence="10" type="ordered locus">CA_C1085</name>
</gene>
<dbReference type="SUPFAM" id="SSF74650">
    <property type="entry name" value="Galactose mutarotase-like"/>
    <property type="match status" value="1"/>
</dbReference>
<evidence type="ECO:0000313" key="10">
    <source>
        <dbReference type="EMBL" id="AAK79059.1"/>
    </source>
</evidence>
<dbReference type="Pfam" id="PF13802">
    <property type="entry name" value="Gal_mutarotas_2"/>
    <property type="match status" value="1"/>
</dbReference>
<comment type="similarity">
    <text evidence="1 6">Belongs to the glycosyl hydrolase 31 family.</text>
</comment>
<dbReference type="PANTHER" id="PTHR43053:SF4">
    <property type="entry name" value="MYOGENESIS-REGULATING GLYCOSIDASE"/>
    <property type="match status" value="1"/>
</dbReference>
<dbReference type="Proteomes" id="UP000000814">
    <property type="component" value="Chromosome"/>
</dbReference>
<dbReference type="CDD" id="cd14752">
    <property type="entry name" value="GH31_N"/>
    <property type="match status" value="1"/>
</dbReference>
<protein>
    <recommendedName>
        <fullName evidence="5">alpha-D-xyloside xylohydrolase</fullName>
        <ecNumber evidence="5">3.2.1.177</ecNumber>
    </recommendedName>
</protein>
<keyword evidence="11" id="KW-1185">Reference proteome</keyword>
<sequence length="769" mass="88159">MKFTNGYWLIKEGYKIINPKVAYEIKIEDKKATIYAPCTTIENRGKTLDGGMITIEITSPLEDVLKVRIYHHAGYLKVGPYFEIEDKKLDLVCEESSLQVKIKSGNLCAKVDKENWRIGFYNKEKLITASLPGGIGYVTKGEEESYVKEELSIDVGELIYGLGERFTPFVKNGQSVDIWNADGGTGSEQSYKNIPFYVSNKGYGVFVNHPEKVSFEVASEKVSRVQFSVEGEYLEYFIINGPSLKKVIENYTTLTGKPALPPAWSFGLWLSTSFLTNYDEETVNSFIDGMKERDIPLDVFHFDCFWMKEFEWCNFKWDDRMFKNPEKMLKTIKSKGIKTCVWINPYIAQKSPLFNEAVENGYLLKRANGEVWQWDMWQAGMGVVDFTNPKATVWFQNKLEELVDMGVDAFKTDFGERIPTDVVYYDGSNAKKMHNYYTYLYNKTVFDLLKRKKGEKEAVLFARSATVGGQKFPVHWGGDCTSSYTSMAESLRGGLSFTLSGFGFWSHDIGGFENGTTADLYKRWTQFGLLSTHSRYHGSGEYKVPWIYDEEAVEVTRKFTKLKCSLMPYLYKNACETSETGVSMVRAMVLEFMEDEACSYLDRQYMLGDSLLVAPIFKESGRVRYYIPKGRWTNILTNKVLDGERWYEEEYDYMNLPLLARENSIITFGYIDSKAEYDYTKNPSFNIFELQEEKIAKSCIYNSLGVKKVLITAVKKDDEIKIATNGIKGEYSILLRNIKKVSRVSSGKWQSEADGVKIELSCDKLTIKL</sequence>
<evidence type="ECO:0000259" key="7">
    <source>
        <dbReference type="Pfam" id="PF01055"/>
    </source>
</evidence>
<dbReference type="SUPFAM" id="SSF51011">
    <property type="entry name" value="Glycosyl hydrolase domain"/>
    <property type="match status" value="1"/>
</dbReference>
<name>Q97K36_CLOAB</name>
<dbReference type="InterPro" id="IPR000322">
    <property type="entry name" value="Glyco_hydro_31_TIM"/>
</dbReference>
<dbReference type="FunFam" id="3.20.20.80:FF:000053">
    <property type="entry name" value="Alpha-xylosidase YicI"/>
    <property type="match status" value="1"/>
</dbReference>
<dbReference type="SUPFAM" id="SSF117125">
    <property type="entry name" value="Putative glucosidase YicI, C-terminal domain"/>
    <property type="match status" value="1"/>
</dbReference>
<dbReference type="EMBL" id="AE001437">
    <property type="protein sequence ID" value="AAK79059.1"/>
    <property type="molecule type" value="Genomic_DNA"/>
</dbReference>
<evidence type="ECO:0000256" key="2">
    <source>
        <dbReference type="ARBA" id="ARBA00022801"/>
    </source>
</evidence>
<dbReference type="OrthoDB" id="176168at2"/>
<dbReference type="PANTHER" id="PTHR43053">
    <property type="entry name" value="GLYCOSIDASE FAMILY 31"/>
    <property type="match status" value="1"/>
</dbReference>